<reference evidence="1 2" key="1">
    <citation type="submission" date="2019-02" db="EMBL/GenBank/DDBJ databases">
        <title>Isolation and identification of novel species under the genus Muribaculum.</title>
        <authorList>
            <person name="Miyake S."/>
            <person name="Ding Y."/>
            <person name="Low A."/>
            <person name="Soh M."/>
            <person name="Seedorf H."/>
        </authorList>
    </citation>
    <scope>NUCLEOTIDE SEQUENCE [LARGE SCALE GENOMIC DNA]</scope>
    <source>
        <strain evidence="1 2">TLL-A4</strain>
        <plasmid evidence="2">ptaa-4-1</plasmid>
    </source>
</reference>
<dbReference type="Proteomes" id="UP000297031">
    <property type="component" value="Plasmid pTAA-4-1"/>
</dbReference>
<evidence type="ECO:0000313" key="1">
    <source>
        <dbReference type="EMBL" id="QCD37163.1"/>
    </source>
</evidence>
<geneLocation type="plasmid" evidence="2">
    <name>ptaa-4-1</name>
</geneLocation>
<gene>
    <name evidence="1" type="ORF">E7746_14580</name>
</gene>
<dbReference type="AlphaFoldDB" id="A0A4P7VS41"/>
<dbReference type="GeneID" id="82151187"/>
<name>A0A4P7VS41_9BACT</name>
<dbReference type="EMBL" id="CP039394">
    <property type="protein sequence ID" value="QCD37163.1"/>
    <property type="molecule type" value="Genomic_DNA"/>
</dbReference>
<keyword evidence="1" id="KW-0614">Plasmid</keyword>
<sequence length="206" mass="22465">MAIEFKTQQFPGRFPEIWRGECKMLPGGFKPTQEFPVGTVVRRATPLYVDFDTMTAAVCKTATVLNGGTTKEVRVPKGHYFVAGDKIIKLGATELGEIDSIDRTNDAYDILKLKAAYTGIQADDVIAEGVAVTEGQGDSATTTNSVRYSPNNIVGEDKEFTGRGLPTLDAAYEAVVLMPSLLFPMLPEWLTGIALKNNPNIIYIKQ</sequence>
<evidence type="ECO:0000313" key="2">
    <source>
        <dbReference type="Proteomes" id="UP000297031"/>
    </source>
</evidence>
<accession>A0A4P7VS41</accession>
<dbReference type="OrthoDB" id="1007232at2"/>
<proteinExistence type="predicted"/>
<dbReference type="RefSeq" id="WP_135472878.1">
    <property type="nucleotide sequence ID" value="NZ_CP039394.1"/>
</dbReference>
<dbReference type="KEGG" id="mgod:E7746_14580"/>
<keyword evidence="2" id="KW-1185">Reference proteome</keyword>
<organism evidence="1 2">
    <name type="scientific">Muribaculum gordoncarteri</name>
    <dbReference type="NCBI Taxonomy" id="2530390"/>
    <lineage>
        <taxon>Bacteria</taxon>
        <taxon>Pseudomonadati</taxon>
        <taxon>Bacteroidota</taxon>
        <taxon>Bacteroidia</taxon>
        <taxon>Bacteroidales</taxon>
        <taxon>Muribaculaceae</taxon>
        <taxon>Muribaculum</taxon>
    </lineage>
</organism>
<protein>
    <submittedName>
        <fullName evidence="1">Uncharacterized protein</fullName>
    </submittedName>
</protein>